<evidence type="ECO:0000313" key="3">
    <source>
        <dbReference type="EMBL" id="AUH06783.1"/>
    </source>
</evidence>
<reference evidence="2 5" key="3">
    <citation type="submission" date="2017-11" db="EMBL/GenBank/DDBJ databases">
        <title>Complete genome sequence of Serratia sp. ATCC 39006 LacA.</title>
        <authorList>
            <person name="Hampton H.G."/>
            <person name="Jackson S.A."/>
            <person name="Jauregui R."/>
            <person name="Poulter G.T.M."/>
            <person name="Salmond G.P.C."/>
            <person name="Fineran P.C."/>
        </authorList>
    </citation>
    <scope>NUCLEOTIDE SEQUENCE [LARGE SCALE GENOMIC DNA]</scope>
    <source>
        <strain evidence="2 5">ATCC 39006</strain>
    </source>
</reference>
<dbReference type="InterPro" id="IPR025262">
    <property type="entry name" value="QseG"/>
</dbReference>
<reference evidence="3" key="4">
    <citation type="submission" date="2017-11" db="EMBL/GenBank/DDBJ databases">
        <title>Complete genome sequence of Serratia sp. ATCC 39006.</title>
        <authorList>
            <person name="Hampton H.G."/>
            <person name="Jackson S.A."/>
            <person name="Jauregui R."/>
            <person name="Poulter G.T.M."/>
            <person name="Salmond G.P.C."/>
            <person name="Fineran P.C."/>
        </authorList>
    </citation>
    <scope>NUCLEOTIDE SEQUENCE</scope>
    <source>
        <strain evidence="3">ATCC 39006</strain>
    </source>
</reference>
<keyword evidence="4" id="KW-1185">Reference proteome</keyword>
<dbReference type="KEGG" id="sera:Ser39006_008980"/>
<dbReference type="RefSeq" id="WP_051391531.1">
    <property type="nucleotide sequence ID" value="NZ_CP025084.1"/>
</dbReference>
<reference evidence="3" key="2">
    <citation type="submission" date="2013-09" db="EMBL/GenBank/DDBJ databases">
        <authorList>
            <person name="Wang G."/>
            <person name="Yang Y."/>
            <person name="Su Y."/>
        </authorList>
    </citation>
    <scope>NUCLEOTIDE SEQUENCE</scope>
    <source>
        <strain evidence="3">ATCC 39006</strain>
    </source>
</reference>
<dbReference type="Proteomes" id="UP000017700">
    <property type="component" value="Chromosome"/>
</dbReference>
<name>A0A2I5TD55_SERS3</name>
<feature type="region of interest" description="Disordered" evidence="1">
    <location>
        <begin position="188"/>
        <end position="227"/>
    </location>
</feature>
<organism evidence="3 4">
    <name type="scientific">Serratia sp. (strain ATCC 39006)</name>
    <name type="common">Prodigiosinella confusarubida</name>
    <dbReference type="NCBI Taxonomy" id="104623"/>
    <lineage>
        <taxon>Bacteria</taxon>
        <taxon>Pseudomonadati</taxon>
        <taxon>Pseudomonadota</taxon>
        <taxon>Gammaproteobacteria</taxon>
        <taxon>Enterobacterales</taxon>
        <taxon>Pectobacteriaceae</taxon>
        <taxon>Prodigiosinella</taxon>
    </lineage>
</organism>
<reference evidence="3 4" key="1">
    <citation type="journal article" date="2013" name="Genome Announc.">
        <title>Draft genome sequence of Serratia sp. strain ATCC 39006, a model bacterium for analysis of the biosynthesis and regulation of prodigiosin, a carbapenem, and gas vesicles.</title>
        <authorList>
            <person name="Fineran P.C."/>
            <person name="Iglesias Cans M.C."/>
            <person name="Ramsay J.P."/>
            <person name="Wilf N.M."/>
            <person name="Cossyleon D."/>
            <person name="McNeil M.B."/>
            <person name="Williamson N.R."/>
            <person name="Monson R.E."/>
            <person name="Becher S.A."/>
            <person name="Stanton J.A."/>
            <person name="Brugger K."/>
            <person name="Brown S.D."/>
            <person name="Salmond G.P."/>
        </authorList>
    </citation>
    <scope>NUCLEOTIDE SEQUENCE [LARGE SCALE GENOMIC DNA]</scope>
    <source>
        <strain evidence="3">ATCC 39006</strain>
        <strain evidence="4">ATCC 39006 / SC 11482</strain>
    </source>
</reference>
<dbReference type="STRING" id="104623.Ser39006_03665"/>
<proteinExistence type="predicted"/>
<protein>
    <submittedName>
        <fullName evidence="3">Two-component system QseEF-associated lipoprotein QseG</fullName>
    </submittedName>
</protein>
<dbReference type="EMBL" id="CP025084">
    <property type="protein sequence ID" value="AUH06783.1"/>
    <property type="molecule type" value="Genomic_DNA"/>
</dbReference>
<evidence type="ECO:0000313" key="2">
    <source>
        <dbReference type="EMBL" id="AUH02465.1"/>
    </source>
</evidence>
<dbReference type="AlphaFoldDB" id="A0A2I5TD55"/>
<evidence type="ECO:0000313" key="4">
    <source>
        <dbReference type="Proteomes" id="UP000017700"/>
    </source>
</evidence>
<evidence type="ECO:0000313" key="5">
    <source>
        <dbReference type="Proteomes" id="UP000233778"/>
    </source>
</evidence>
<dbReference type="EMBL" id="CP025085">
    <property type="protein sequence ID" value="AUH02465.1"/>
    <property type="molecule type" value="Genomic_DNA"/>
</dbReference>
<feature type="compositionally biased region" description="Polar residues" evidence="1">
    <location>
        <begin position="192"/>
        <end position="201"/>
    </location>
</feature>
<evidence type="ECO:0000256" key="1">
    <source>
        <dbReference type="SAM" id="MobiDB-lite"/>
    </source>
</evidence>
<sequence>MLLLLLLLVGCTDNVIHRTDTHYVIDTPPKEQVADYHNVSCVHLWRVDSQDAMNNALYWLRMMDCAGQLTPVQAREASLLLTGQDWAVTFKQGILLDSADASLAEQRQILEHINSNRQYVPPAVLPLLQVWSDKQNLRISLADEQLRAQRIQDVSDKQISELHEQQAQLQYQLETTTRKLESLTDIERQLSSRKQTSSTLSDGDEHQVISPVPSGTEKAAKKGAGDE</sequence>
<dbReference type="NCBIfam" id="NF007997">
    <property type="entry name" value="PRK10722.1"/>
    <property type="match status" value="1"/>
</dbReference>
<feature type="compositionally biased region" description="Basic and acidic residues" evidence="1">
    <location>
        <begin position="218"/>
        <end position="227"/>
    </location>
</feature>
<dbReference type="OrthoDB" id="6485482at2"/>
<accession>A0A2I5TD55</accession>
<keyword evidence="3" id="KW-0449">Lipoprotein</keyword>
<gene>
    <name evidence="2" type="ORF">CWC46_08975</name>
    <name evidence="3" type="ORF">Ser39006_008980</name>
</gene>
<dbReference type="Pfam" id="PF13942">
    <property type="entry name" value="Lipoprotein_20"/>
    <property type="match status" value="1"/>
</dbReference>
<dbReference type="KEGG" id="serq:CWC46_08975"/>
<dbReference type="Proteomes" id="UP000233778">
    <property type="component" value="Chromosome"/>
</dbReference>